<accession>A0ABR6Z361</accession>
<gene>
    <name evidence="1" type="ORF">H8L47_01245</name>
</gene>
<protein>
    <submittedName>
        <fullName evidence="1">Uncharacterized protein</fullName>
    </submittedName>
</protein>
<evidence type="ECO:0000313" key="2">
    <source>
        <dbReference type="Proteomes" id="UP000646911"/>
    </source>
</evidence>
<name>A0ABR6Z361_9BURK</name>
<dbReference type="EMBL" id="JACOFX010000001">
    <property type="protein sequence ID" value="MBC3906183.1"/>
    <property type="molecule type" value="Genomic_DNA"/>
</dbReference>
<evidence type="ECO:0000313" key="1">
    <source>
        <dbReference type="EMBL" id="MBC3906183.1"/>
    </source>
</evidence>
<organism evidence="1 2">
    <name type="scientific">Undibacterium umbellatum</name>
    <dbReference type="NCBI Taxonomy" id="2762300"/>
    <lineage>
        <taxon>Bacteria</taxon>
        <taxon>Pseudomonadati</taxon>
        <taxon>Pseudomonadota</taxon>
        <taxon>Betaproteobacteria</taxon>
        <taxon>Burkholderiales</taxon>
        <taxon>Oxalobacteraceae</taxon>
        <taxon>Undibacterium</taxon>
    </lineage>
</organism>
<reference evidence="1 2" key="1">
    <citation type="submission" date="2020-08" db="EMBL/GenBank/DDBJ databases">
        <title>Novel species isolated from subtropical streams in China.</title>
        <authorList>
            <person name="Lu H."/>
        </authorList>
    </citation>
    <scope>NUCLEOTIDE SEQUENCE [LARGE SCALE GENOMIC DNA]</scope>
    <source>
        <strain evidence="1 2">NL8W</strain>
    </source>
</reference>
<keyword evidence="2" id="KW-1185">Reference proteome</keyword>
<comment type="caution">
    <text evidence="1">The sequence shown here is derived from an EMBL/GenBank/DDBJ whole genome shotgun (WGS) entry which is preliminary data.</text>
</comment>
<dbReference type="RefSeq" id="WP_186951422.1">
    <property type="nucleotide sequence ID" value="NZ_JACOFX010000001.1"/>
</dbReference>
<sequence length="55" mass="6223">MEDTTTQWKLGRVEAKARKDGLEVNGRTIPWEEIEAARQEVAPSTFTIQYIGTAE</sequence>
<dbReference type="Proteomes" id="UP000646911">
    <property type="component" value="Unassembled WGS sequence"/>
</dbReference>
<proteinExistence type="predicted"/>